<evidence type="ECO:0000313" key="1">
    <source>
        <dbReference type="EMBL" id="MBV3382639.1"/>
    </source>
</evidence>
<evidence type="ECO:0000313" key="2">
    <source>
        <dbReference type="EMBL" id="MBV3392919.1"/>
    </source>
</evidence>
<dbReference type="EMBL" id="JAHOEL010000035">
    <property type="protein sequence ID" value="MBV3392919.1"/>
    <property type="molecule type" value="Genomic_DNA"/>
</dbReference>
<name>A0AAW4MT98_9FIRM</name>
<gene>
    <name evidence="1" type="ORF">KSV97_05220</name>
    <name evidence="2" type="ORF">KSW06_06580</name>
</gene>
<dbReference type="InterPro" id="IPR007156">
    <property type="entry name" value="MamQ_LemA"/>
</dbReference>
<protein>
    <submittedName>
        <fullName evidence="1">LemA family protein</fullName>
    </submittedName>
</protein>
<proteinExistence type="predicted"/>
<keyword evidence="4" id="KW-1185">Reference proteome</keyword>
<dbReference type="EMBL" id="JAHOEF010000025">
    <property type="protein sequence ID" value="MBV3382639.1"/>
    <property type="molecule type" value="Genomic_DNA"/>
</dbReference>
<dbReference type="Proteomes" id="UP001197492">
    <property type="component" value="Unassembled WGS sequence"/>
</dbReference>
<dbReference type="GeneID" id="301324775"/>
<organism evidence="1 3">
    <name type="scientific">Catenibacterium mitsuokai</name>
    <dbReference type="NCBI Taxonomy" id="100886"/>
    <lineage>
        <taxon>Bacteria</taxon>
        <taxon>Bacillati</taxon>
        <taxon>Bacillota</taxon>
        <taxon>Erysipelotrichia</taxon>
        <taxon>Erysipelotrichales</taxon>
        <taxon>Coprobacillaceae</taxon>
        <taxon>Catenibacterium</taxon>
    </lineage>
</organism>
<dbReference type="Proteomes" id="UP001196408">
    <property type="component" value="Unassembled WGS sequence"/>
</dbReference>
<reference evidence="1 4" key="1">
    <citation type="submission" date="2021-06" db="EMBL/GenBank/DDBJ databases">
        <title>Collection of gut derived symbiotic bacterial strains cultured from healthy donors.</title>
        <authorList>
            <person name="Lin H."/>
            <person name="Littmann E."/>
            <person name="Pamer E.G."/>
        </authorList>
    </citation>
    <scope>NUCLEOTIDE SEQUENCE</scope>
    <source>
        <strain evidence="2 4">MSK.21.70</strain>
        <strain evidence="1">MSK.21.82</strain>
    </source>
</reference>
<sequence>MIIAVVVIVLIVLYTIATYNGLVKSKNKCLAAWAQIDVQLKRRADMIPNIVETVKGYAKHEKETLEGAIRARNSYVTASTPEEQLKNAGELERSLSRLMMLQESYPDLKANTNFMSLQNDLKETEDKISYARQFYNDDVKQYVNKLEMFPSNIIASMFHFEKMNFFEVDEASKEVPKVQF</sequence>
<dbReference type="PANTHER" id="PTHR34478">
    <property type="entry name" value="PROTEIN LEMA"/>
    <property type="match status" value="1"/>
</dbReference>
<dbReference type="Pfam" id="PF04011">
    <property type="entry name" value="LemA"/>
    <property type="match status" value="1"/>
</dbReference>
<comment type="caution">
    <text evidence="1">The sequence shown here is derived from an EMBL/GenBank/DDBJ whole genome shotgun (WGS) entry which is preliminary data.</text>
</comment>
<evidence type="ECO:0000313" key="4">
    <source>
        <dbReference type="Proteomes" id="UP001197492"/>
    </source>
</evidence>
<dbReference type="PANTHER" id="PTHR34478:SF2">
    <property type="entry name" value="MEMBRANE PROTEIN"/>
    <property type="match status" value="1"/>
</dbReference>
<accession>A0AAW4MT98</accession>
<evidence type="ECO:0000313" key="3">
    <source>
        <dbReference type="Proteomes" id="UP001196408"/>
    </source>
</evidence>
<dbReference type="AlphaFoldDB" id="A0AAW4MT98"/>
<dbReference type="RefSeq" id="WP_217747503.1">
    <property type="nucleotide sequence ID" value="NZ_CAXVKV010000036.1"/>
</dbReference>